<reference evidence="2 3" key="1">
    <citation type="submission" date="2011-08" db="EMBL/GenBank/DDBJ databases">
        <authorList>
            <person name="Weinstock G."/>
            <person name="Sodergren E."/>
            <person name="Clifton S."/>
            <person name="Fulton L."/>
            <person name="Fulton B."/>
            <person name="Courtney L."/>
            <person name="Fronick C."/>
            <person name="Harrison M."/>
            <person name="Strong C."/>
            <person name="Farmer C."/>
            <person name="Delahaunty K."/>
            <person name="Markovic C."/>
            <person name="Hall O."/>
            <person name="Minx P."/>
            <person name="Tomlinson C."/>
            <person name="Mitreva M."/>
            <person name="Hou S."/>
            <person name="Chen J."/>
            <person name="Wollam A."/>
            <person name="Pepin K.H."/>
            <person name="Johnson M."/>
            <person name="Bhonagiri V."/>
            <person name="Zhang X."/>
            <person name="Suruliraj S."/>
            <person name="Warren W."/>
            <person name="Chinwalla A."/>
            <person name="Mardis E.R."/>
            <person name="Wilson R.K."/>
        </authorList>
    </citation>
    <scope>NUCLEOTIDE SEQUENCE [LARGE SCALE GENOMIC DNA]</scope>
    <source>
        <strain evidence="2 3">DSM 18206</strain>
    </source>
</reference>
<keyword evidence="1" id="KW-0812">Transmembrane</keyword>
<sequence length="51" mass="6369">MWAAWYGQDAHTSYFLLFYFFTLLLLNKKESMFHTYMQLRMEHTLNILFQK</sequence>
<accession>G6AW82</accession>
<organism evidence="2 3">
    <name type="scientific">Leyella stercorea DSM 18206</name>
    <dbReference type="NCBI Taxonomy" id="1002367"/>
    <lineage>
        <taxon>Bacteria</taxon>
        <taxon>Pseudomonadati</taxon>
        <taxon>Bacteroidota</taxon>
        <taxon>Bacteroidia</taxon>
        <taxon>Bacteroidales</taxon>
        <taxon>Prevotellaceae</taxon>
        <taxon>Leyella</taxon>
    </lineage>
</organism>
<feature type="transmembrane region" description="Helical" evidence="1">
    <location>
        <begin position="12"/>
        <end position="27"/>
    </location>
</feature>
<dbReference type="AlphaFoldDB" id="G6AW82"/>
<dbReference type="Proteomes" id="UP000004407">
    <property type="component" value="Unassembled WGS sequence"/>
</dbReference>
<evidence type="ECO:0000313" key="2">
    <source>
        <dbReference type="EMBL" id="EHJ41310.1"/>
    </source>
</evidence>
<keyword evidence="1" id="KW-1133">Transmembrane helix</keyword>
<keyword evidence="1" id="KW-0472">Membrane</keyword>
<proteinExistence type="predicted"/>
<evidence type="ECO:0000313" key="3">
    <source>
        <dbReference type="Proteomes" id="UP000004407"/>
    </source>
</evidence>
<comment type="caution">
    <text evidence="2">The sequence shown here is derived from an EMBL/GenBank/DDBJ whole genome shotgun (WGS) entry which is preliminary data.</text>
</comment>
<gene>
    <name evidence="2" type="ORF">HMPREF0673_00880</name>
</gene>
<dbReference type="EMBL" id="AFZZ01000083">
    <property type="protein sequence ID" value="EHJ41310.1"/>
    <property type="molecule type" value="Genomic_DNA"/>
</dbReference>
<protein>
    <submittedName>
        <fullName evidence="2">Uncharacterized protein</fullName>
    </submittedName>
</protein>
<name>G6AW82_9BACT</name>
<evidence type="ECO:0000256" key="1">
    <source>
        <dbReference type="SAM" id="Phobius"/>
    </source>
</evidence>
<dbReference type="HOGENOM" id="CLU_3102332_0_0_10"/>